<dbReference type="AlphaFoldDB" id="A0A915D6P6"/>
<evidence type="ECO:0000256" key="1">
    <source>
        <dbReference type="SAM" id="Phobius"/>
    </source>
</evidence>
<feature type="transmembrane region" description="Helical" evidence="1">
    <location>
        <begin position="12"/>
        <end position="45"/>
    </location>
</feature>
<keyword evidence="1" id="KW-0472">Membrane</keyword>
<dbReference type="WBParaSite" id="jg16616">
    <property type="protein sequence ID" value="jg16616"/>
    <property type="gene ID" value="jg16616"/>
</dbReference>
<feature type="transmembrane region" description="Helical" evidence="1">
    <location>
        <begin position="111"/>
        <end position="129"/>
    </location>
</feature>
<sequence>MKHPKLQPMEGVVLFVTGFVGVCVDAHNFVNVITDICSFSVITLLFRVSEKVATPTSVVLMGLNTCVGFYWRQLIMSDVSQLAWEYFAVSVPVVVICAPLGSLLGSHFHRLVLAGFIYVLEIAAVVGFLCTRPDPILVVVGIIIVCVSFVFFLGISRLGKYLHEDRLQHPSNRLLLNGKKQSHMIGPMIEGPIKGSNSKNKMKESELV</sequence>
<dbReference type="Proteomes" id="UP000887574">
    <property type="component" value="Unplaced"/>
</dbReference>
<proteinExistence type="predicted"/>
<organism evidence="2 3">
    <name type="scientific">Ditylenchus dipsaci</name>
    <dbReference type="NCBI Taxonomy" id="166011"/>
    <lineage>
        <taxon>Eukaryota</taxon>
        <taxon>Metazoa</taxon>
        <taxon>Ecdysozoa</taxon>
        <taxon>Nematoda</taxon>
        <taxon>Chromadorea</taxon>
        <taxon>Rhabditida</taxon>
        <taxon>Tylenchina</taxon>
        <taxon>Tylenchomorpha</taxon>
        <taxon>Sphaerularioidea</taxon>
        <taxon>Anguinidae</taxon>
        <taxon>Anguininae</taxon>
        <taxon>Ditylenchus</taxon>
    </lineage>
</organism>
<name>A0A915D6P6_9BILA</name>
<feature type="transmembrane region" description="Helical" evidence="1">
    <location>
        <begin position="52"/>
        <end position="71"/>
    </location>
</feature>
<evidence type="ECO:0000313" key="2">
    <source>
        <dbReference type="Proteomes" id="UP000887574"/>
    </source>
</evidence>
<dbReference type="PANTHER" id="PTHR31154">
    <property type="entry name" value="MEMBRANE TRANSPORTER PROTEIN"/>
    <property type="match status" value="1"/>
</dbReference>
<keyword evidence="1" id="KW-1133">Transmembrane helix</keyword>
<feature type="transmembrane region" description="Helical" evidence="1">
    <location>
        <begin position="83"/>
        <end position="104"/>
    </location>
</feature>
<keyword evidence="2" id="KW-1185">Reference proteome</keyword>
<reference evidence="3" key="1">
    <citation type="submission" date="2022-11" db="UniProtKB">
        <authorList>
            <consortium name="WormBaseParasite"/>
        </authorList>
    </citation>
    <scope>IDENTIFICATION</scope>
</reference>
<accession>A0A915D6P6</accession>
<keyword evidence="1" id="KW-0812">Transmembrane</keyword>
<protein>
    <submittedName>
        <fullName evidence="3">Magnesium transporter</fullName>
    </submittedName>
</protein>
<dbReference type="PANTHER" id="PTHR31154:SF4">
    <property type="entry name" value="MEMBRANE TRANSPORTER PROTEIN"/>
    <property type="match status" value="1"/>
</dbReference>
<evidence type="ECO:0000313" key="3">
    <source>
        <dbReference type="WBParaSite" id="jg16616"/>
    </source>
</evidence>
<feature type="transmembrane region" description="Helical" evidence="1">
    <location>
        <begin position="135"/>
        <end position="156"/>
    </location>
</feature>